<dbReference type="EMBL" id="CADEAL010002791">
    <property type="protein sequence ID" value="CAB1442177.1"/>
    <property type="molecule type" value="Genomic_DNA"/>
</dbReference>
<name>A0A9N7V3Z2_PLEPL</name>
<evidence type="ECO:0000256" key="1">
    <source>
        <dbReference type="SAM" id="MobiDB-lite"/>
    </source>
</evidence>
<gene>
    <name evidence="2" type="ORF">PLEPLA_LOCUS29867</name>
</gene>
<protein>
    <submittedName>
        <fullName evidence="2">Uncharacterized protein</fullName>
    </submittedName>
</protein>
<dbReference type="Proteomes" id="UP001153269">
    <property type="component" value="Unassembled WGS sequence"/>
</dbReference>
<comment type="caution">
    <text evidence="2">The sequence shown here is derived from an EMBL/GenBank/DDBJ whole genome shotgun (WGS) entry which is preliminary data.</text>
</comment>
<feature type="compositionally biased region" description="Polar residues" evidence="1">
    <location>
        <begin position="53"/>
        <end position="73"/>
    </location>
</feature>
<proteinExistence type="predicted"/>
<accession>A0A9N7V3Z2</accession>
<feature type="compositionally biased region" description="Low complexity" evidence="1">
    <location>
        <begin position="79"/>
        <end position="109"/>
    </location>
</feature>
<reference evidence="2" key="1">
    <citation type="submission" date="2020-03" db="EMBL/GenBank/DDBJ databases">
        <authorList>
            <person name="Weist P."/>
        </authorList>
    </citation>
    <scope>NUCLEOTIDE SEQUENCE</scope>
</reference>
<dbReference type="AlphaFoldDB" id="A0A9N7V3Z2"/>
<evidence type="ECO:0000313" key="2">
    <source>
        <dbReference type="EMBL" id="CAB1442177.1"/>
    </source>
</evidence>
<evidence type="ECO:0000313" key="3">
    <source>
        <dbReference type="Proteomes" id="UP001153269"/>
    </source>
</evidence>
<keyword evidence="3" id="KW-1185">Reference proteome</keyword>
<feature type="region of interest" description="Disordered" evidence="1">
    <location>
        <begin position="51"/>
        <end position="116"/>
    </location>
</feature>
<organism evidence="2 3">
    <name type="scientific">Pleuronectes platessa</name>
    <name type="common">European plaice</name>
    <dbReference type="NCBI Taxonomy" id="8262"/>
    <lineage>
        <taxon>Eukaryota</taxon>
        <taxon>Metazoa</taxon>
        <taxon>Chordata</taxon>
        <taxon>Craniata</taxon>
        <taxon>Vertebrata</taxon>
        <taxon>Euteleostomi</taxon>
        <taxon>Actinopterygii</taxon>
        <taxon>Neopterygii</taxon>
        <taxon>Teleostei</taxon>
        <taxon>Neoteleostei</taxon>
        <taxon>Acanthomorphata</taxon>
        <taxon>Carangaria</taxon>
        <taxon>Pleuronectiformes</taxon>
        <taxon>Pleuronectoidei</taxon>
        <taxon>Pleuronectidae</taxon>
        <taxon>Pleuronectes</taxon>
    </lineage>
</organism>
<sequence>MDCPQRSNFASHLNVAGWNNERRVRAVIQPTQIQRWSSEWDAGRLCGEAAGNTAETWTQTDRHSSSASEGTLLSHSPHRTPSSSSSSSYSSPSTSTTSPSSSSHPKSASGCESVCA</sequence>